<feature type="transmembrane region" description="Helical" evidence="1">
    <location>
        <begin position="65"/>
        <end position="85"/>
    </location>
</feature>
<keyword evidence="4" id="KW-1185">Reference proteome</keyword>
<reference evidence="4" key="1">
    <citation type="submission" date="2017-06" db="EMBL/GenBank/DDBJ databases">
        <authorList>
            <person name="Cremers G."/>
        </authorList>
    </citation>
    <scope>NUCLEOTIDE SEQUENCE [LARGE SCALE GENOMIC DNA]</scope>
</reference>
<feature type="domain" description="EamA" evidence="2">
    <location>
        <begin position="2"/>
        <end position="136"/>
    </location>
</feature>
<dbReference type="AlphaFoldDB" id="A0A284VSU4"/>
<feature type="transmembrane region" description="Helical" evidence="1">
    <location>
        <begin position="31"/>
        <end position="53"/>
    </location>
</feature>
<name>A0A284VSU4_9EURY</name>
<keyword evidence="1" id="KW-1133">Transmembrane helix</keyword>
<gene>
    <name evidence="3" type="ORF">MNV_70014</name>
</gene>
<keyword evidence="1" id="KW-0472">Membrane</keyword>
<evidence type="ECO:0000313" key="3">
    <source>
        <dbReference type="EMBL" id="SNQ62342.1"/>
    </source>
</evidence>
<dbReference type="Pfam" id="PF00892">
    <property type="entry name" value="EamA"/>
    <property type="match status" value="1"/>
</dbReference>
<sequence length="139" mass="14761">MNWIIYALACILLYGIMVFFIKVASGNGNPIASSMFFISAQFLAQMIIGAYLISKNNLDIDYNSIKYGIIGGIAAAGGTILYFLALQQAPISKVAPVVNMNLVIGVLLGVVLLKDAMNLRVAAGIVLAVTSIYLLTNGN</sequence>
<evidence type="ECO:0000256" key="1">
    <source>
        <dbReference type="SAM" id="Phobius"/>
    </source>
</evidence>
<evidence type="ECO:0000259" key="2">
    <source>
        <dbReference type="Pfam" id="PF00892"/>
    </source>
</evidence>
<evidence type="ECO:0000313" key="4">
    <source>
        <dbReference type="Proteomes" id="UP000218615"/>
    </source>
</evidence>
<organism evidence="3 4">
    <name type="scientific">Candidatus Methanoperedens nitratireducens</name>
    <dbReference type="NCBI Taxonomy" id="1392998"/>
    <lineage>
        <taxon>Archaea</taxon>
        <taxon>Methanobacteriati</taxon>
        <taxon>Methanobacteriota</taxon>
        <taxon>Stenosarchaea group</taxon>
        <taxon>Methanomicrobia</taxon>
        <taxon>Methanosarcinales</taxon>
        <taxon>ANME-2 cluster</taxon>
        <taxon>Candidatus Methanoperedentaceae</taxon>
        <taxon>Candidatus Methanoperedens</taxon>
    </lineage>
</organism>
<dbReference type="Proteomes" id="UP000218615">
    <property type="component" value="Unassembled WGS sequence"/>
</dbReference>
<feature type="transmembrane region" description="Helical" evidence="1">
    <location>
        <begin position="6"/>
        <end position="24"/>
    </location>
</feature>
<feature type="transmembrane region" description="Helical" evidence="1">
    <location>
        <begin position="97"/>
        <end position="113"/>
    </location>
</feature>
<dbReference type="InterPro" id="IPR000620">
    <property type="entry name" value="EamA_dom"/>
</dbReference>
<dbReference type="RefSeq" id="WP_096206922.1">
    <property type="nucleotide sequence ID" value="NZ_FZMP01000218.1"/>
</dbReference>
<accession>A0A284VSU4</accession>
<dbReference type="SUPFAM" id="SSF103481">
    <property type="entry name" value="Multidrug resistance efflux transporter EmrE"/>
    <property type="match status" value="1"/>
</dbReference>
<dbReference type="GO" id="GO:0016020">
    <property type="term" value="C:membrane"/>
    <property type="evidence" value="ECO:0007669"/>
    <property type="project" value="InterPro"/>
</dbReference>
<keyword evidence="1" id="KW-0812">Transmembrane</keyword>
<dbReference type="InterPro" id="IPR037185">
    <property type="entry name" value="EmrE-like"/>
</dbReference>
<protein>
    <recommendedName>
        <fullName evidence="2">EamA domain-containing protein</fullName>
    </recommendedName>
</protein>
<proteinExistence type="predicted"/>
<dbReference type="Gene3D" id="1.10.3730.20">
    <property type="match status" value="1"/>
</dbReference>
<feature type="transmembrane region" description="Helical" evidence="1">
    <location>
        <begin position="119"/>
        <end position="136"/>
    </location>
</feature>
<dbReference type="EMBL" id="FZMP01000218">
    <property type="protein sequence ID" value="SNQ62342.1"/>
    <property type="molecule type" value="Genomic_DNA"/>
</dbReference>